<evidence type="ECO:0000313" key="6">
    <source>
        <dbReference type="EMBL" id="AUX25545.1"/>
    </source>
</evidence>
<dbReference type="Pfam" id="PF02954">
    <property type="entry name" value="HTH_8"/>
    <property type="match status" value="1"/>
</dbReference>
<dbReference type="InterPro" id="IPR009057">
    <property type="entry name" value="Homeodomain-like_sf"/>
</dbReference>
<dbReference type="Gene3D" id="3.40.50.300">
    <property type="entry name" value="P-loop containing nucleotide triphosphate hydrolases"/>
    <property type="match status" value="1"/>
</dbReference>
<evidence type="ECO:0000256" key="1">
    <source>
        <dbReference type="ARBA" id="ARBA00022741"/>
    </source>
</evidence>
<dbReference type="GO" id="GO:0006355">
    <property type="term" value="P:regulation of DNA-templated transcription"/>
    <property type="evidence" value="ECO:0007669"/>
    <property type="project" value="InterPro"/>
</dbReference>
<name>A0A4P2Q7R6_SORCE</name>
<dbReference type="Gene3D" id="1.10.10.60">
    <property type="entry name" value="Homeodomain-like"/>
    <property type="match status" value="1"/>
</dbReference>
<reference evidence="6 7" key="1">
    <citation type="submission" date="2015-09" db="EMBL/GenBank/DDBJ databases">
        <title>Sorangium comparison.</title>
        <authorList>
            <person name="Zaburannyi N."/>
            <person name="Bunk B."/>
            <person name="Overmann J."/>
            <person name="Mueller R."/>
        </authorList>
    </citation>
    <scope>NUCLEOTIDE SEQUENCE [LARGE SCALE GENOMIC DNA]</scope>
    <source>
        <strain evidence="6 7">So ceGT47</strain>
    </source>
</reference>
<feature type="domain" description="FHA" evidence="4">
    <location>
        <begin position="72"/>
        <end position="121"/>
    </location>
</feature>
<dbReference type="InterPro" id="IPR027417">
    <property type="entry name" value="P-loop_NTPase"/>
</dbReference>
<dbReference type="Pfam" id="PF00498">
    <property type="entry name" value="FHA"/>
    <property type="match status" value="1"/>
</dbReference>
<organism evidence="6 7">
    <name type="scientific">Sorangium cellulosum</name>
    <name type="common">Polyangium cellulosum</name>
    <dbReference type="NCBI Taxonomy" id="56"/>
    <lineage>
        <taxon>Bacteria</taxon>
        <taxon>Pseudomonadati</taxon>
        <taxon>Myxococcota</taxon>
        <taxon>Polyangia</taxon>
        <taxon>Polyangiales</taxon>
        <taxon>Polyangiaceae</taxon>
        <taxon>Sorangium</taxon>
    </lineage>
</organism>
<dbReference type="Pfam" id="PF00158">
    <property type="entry name" value="Sigma54_activat"/>
    <property type="match status" value="1"/>
</dbReference>
<evidence type="ECO:0000259" key="4">
    <source>
        <dbReference type="PROSITE" id="PS50006"/>
    </source>
</evidence>
<sequence>MNDFLSGGSSWSQARGTLRGDVVPAAPPTTLDDSVGAVSEHLRTRGPTPGLLLVFSVDSPRCDVLPLTDGEIELGRGEVAGVPLDDLRMSRRHARVRREGGRWEIEDLDSRNGTSLDGIPLTGVRAGADLRVVRTGSSVFLLEADVEPFRVGIVRSGGTIRGATLSRAWGAIDGAARSGTTLHITGESGTGKEHAARAFHALGPRRGGPFVALNCAAIPDGLAERLLFGARKGAYSGATADAEGHVQAAHGGVLFLDEVAELDLGVQAKLLRALETREVIPLGASRPVPVDFALVSATHRDLRAQVAAGKLREDLYFRIARPAVRVPRLSERLEEIPWLVDAALRSAGPAAEPGQESAPPAAHASLIEACLLRPWPGNVRELMVEIRAAAQEAQLARCPVVQARHLSPSAGKIFTPSATSAPAPPAPRAAPMASQPPQPPQQARGERRPRRAAALPADQVIEEALRREDGNVARTARVLGVHRTQLRRWIERRLTGAGGGRDEDAGG</sequence>
<dbReference type="SMART" id="SM00382">
    <property type="entry name" value="AAA"/>
    <property type="match status" value="1"/>
</dbReference>
<dbReference type="Proteomes" id="UP000295781">
    <property type="component" value="Chromosome"/>
</dbReference>
<dbReference type="SUPFAM" id="SSF52540">
    <property type="entry name" value="P-loop containing nucleoside triphosphate hydrolases"/>
    <property type="match status" value="1"/>
</dbReference>
<dbReference type="InterPro" id="IPR002078">
    <property type="entry name" value="Sigma_54_int"/>
</dbReference>
<dbReference type="AlphaFoldDB" id="A0A4P2Q7R6"/>
<dbReference type="SUPFAM" id="SSF46689">
    <property type="entry name" value="Homeodomain-like"/>
    <property type="match status" value="1"/>
</dbReference>
<evidence type="ECO:0000259" key="5">
    <source>
        <dbReference type="PROSITE" id="PS50045"/>
    </source>
</evidence>
<dbReference type="Gene3D" id="1.10.8.60">
    <property type="match status" value="1"/>
</dbReference>
<gene>
    <name evidence="6" type="ORF">SOCEGT47_060920</name>
</gene>
<dbReference type="InterPro" id="IPR008984">
    <property type="entry name" value="SMAD_FHA_dom_sf"/>
</dbReference>
<feature type="domain" description="Sigma-54 factor interaction" evidence="5">
    <location>
        <begin position="175"/>
        <end position="391"/>
    </location>
</feature>
<dbReference type="Gene3D" id="2.60.200.20">
    <property type="match status" value="1"/>
</dbReference>
<accession>A0A4P2Q7R6</accession>
<dbReference type="InterPro" id="IPR003593">
    <property type="entry name" value="AAA+_ATPase"/>
</dbReference>
<dbReference type="EMBL" id="CP012670">
    <property type="protein sequence ID" value="AUX25545.1"/>
    <property type="molecule type" value="Genomic_DNA"/>
</dbReference>
<keyword evidence="2" id="KW-0067">ATP-binding</keyword>
<dbReference type="PANTHER" id="PTHR32071">
    <property type="entry name" value="TRANSCRIPTIONAL REGULATORY PROTEIN"/>
    <property type="match status" value="1"/>
</dbReference>
<evidence type="ECO:0000256" key="2">
    <source>
        <dbReference type="ARBA" id="ARBA00022840"/>
    </source>
</evidence>
<dbReference type="InterPro" id="IPR002197">
    <property type="entry name" value="HTH_Fis"/>
</dbReference>
<evidence type="ECO:0000313" key="7">
    <source>
        <dbReference type="Proteomes" id="UP000295781"/>
    </source>
</evidence>
<dbReference type="CDD" id="cd00060">
    <property type="entry name" value="FHA"/>
    <property type="match status" value="1"/>
</dbReference>
<proteinExistence type="predicted"/>
<keyword evidence="1" id="KW-0547">Nucleotide-binding</keyword>
<protein>
    <submittedName>
        <fullName evidence="6">Sigma-54 dependent transcriptional regulator</fullName>
    </submittedName>
</protein>
<dbReference type="PROSITE" id="PS50045">
    <property type="entry name" value="SIGMA54_INTERACT_4"/>
    <property type="match status" value="1"/>
</dbReference>
<evidence type="ECO:0000256" key="3">
    <source>
        <dbReference type="SAM" id="MobiDB-lite"/>
    </source>
</evidence>
<dbReference type="CDD" id="cd00009">
    <property type="entry name" value="AAA"/>
    <property type="match status" value="1"/>
</dbReference>
<dbReference type="GO" id="GO:0005524">
    <property type="term" value="F:ATP binding"/>
    <property type="evidence" value="ECO:0007669"/>
    <property type="project" value="UniProtKB-KW"/>
</dbReference>
<dbReference type="InterPro" id="IPR000253">
    <property type="entry name" value="FHA_dom"/>
</dbReference>
<feature type="region of interest" description="Disordered" evidence="3">
    <location>
        <begin position="410"/>
        <end position="452"/>
    </location>
</feature>
<dbReference type="PROSITE" id="PS50006">
    <property type="entry name" value="FHA_DOMAIN"/>
    <property type="match status" value="1"/>
</dbReference>
<dbReference type="GO" id="GO:0043565">
    <property type="term" value="F:sequence-specific DNA binding"/>
    <property type="evidence" value="ECO:0007669"/>
    <property type="project" value="InterPro"/>
</dbReference>
<dbReference type="FunFam" id="3.40.50.300:FF:000006">
    <property type="entry name" value="DNA-binding transcriptional regulator NtrC"/>
    <property type="match status" value="1"/>
</dbReference>
<feature type="compositionally biased region" description="Pro residues" evidence="3">
    <location>
        <begin position="422"/>
        <end position="440"/>
    </location>
</feature>
<dbReference type="SUPFAM" id="SSF49879">
    <property type="entry name" value="SMAD/FHA domain"/>
    <property type="match status" value="1"/>
</dbReference>
<dbReference type="SMART" id="SM00240">
    <property type="entry name" value="FHA"/>
    <property type="match status" value="1"/>
</dbReference>